<dbReference type="PANTHER" id="PTHR11614">
    <property type="entry name" value="PHOSPHOLIPASE-RELATED"/>
    <property type="match status" value="1"/>
</dbReference>
<dbReference type="EMBL" id="QEAQ01000022">
    <property type="protein sequence ID" value="TPX59732.1"/>
    <property type="molecule type" value="Genomic_DNA"/>
</dbReference>
<keyword evidence="4" id="KW-1185">Reference proteome</keyword>
<dbReference type="Pfam" id="PF12146">
    <property type="entry name" value="Hydrolase_4"/>
    <property type="match status" value="1"/>
</dbReference>
<dbReference type="Gene3D" id="3.40.50.1820">
    <property type="entry name" value="alpha/beta hydrolase"/>
    <property type="match status" value="1"/>
</dbReference>
<feature type="chain" id="PRO_5021266142" description="Serine aminopeptidase S33 domain-containing protein" evidence="1">
    <location>
        <begin position="20"/>
        <end position="368"/>
    </location>
</feature>
<evidence type="ECO:0000259" key="2">
    <source>
        <dbReference type="Pfam" id="PF12146"/>
    </source>
</evidence>
<organism evidence="3 4">
    <name type="scientific">Powellomyces hirtus</name>
    <dbReference type="NCBI Taxonomy" id="109895"/>
    <lineage>
        <taxon>Eukaryota</taxon>
        <taxon>Fungi</taxon>
        <taxon>Fungi incertae sedis</taxon>
        <taxon>Chytridiomycota</taxon>
        <taxon>Chytridiomycota incertae sedis</taxon>
        <taxon>Chytridiomycetes</taxon>
        <taxon>Spizellomycetales</taxon>
        <taxon>Powellomycetaceae</taxon>
        <taxon>Powellomyces</taxon>
    </lineage>
</organism>
<comment type="caution">
    <text evidence="3">The sequence shown here is derived from an EMBL/GenBank/DDBJ whole genome shotgun (WGS) entry which is preliminary data.</text>
</comment>
<dbReference type="AlphaFoldDB" id="A0A507E755"/>
<dbReference type="STRING" id="109895.A0A507E755"/>
<accession>A0A507E755</accession>
<gene>
    <name evidence="3" type="ORF">PhCBS80983_g02317</name>
</gene>
<sequence>MHMFKVSAALALSAMAVNAATIPGVLYTTEDTLPALWKGPMYNNFISSVNGTVSGVKRDDGGAVTIPWRYFKSIKGESKNTVVVVNGFTETFAKYRELIYDFNQNGFNVLTWDHRGQGFASRLGCINPATVDVEFFNNYVSDMQTVLTATKKGPLSGHNLLLWAHSMGGGIAASHMEQFPSTFSSAVLSAPMMGINSDPYPEVLALPIADIVLILGGPCALPPGQSPTPESLTDVAAKYEEQTTTTSYARYSATIQPRVQFPEIQMAGPGARWLSQTLNAVQTIVAKASLATTPIQLHQAGQDTFVTPQGQNVFCKGISVLGVPLLKPAPKCSFVSHPTARHELWNEADSIRAPYFTKAVTFLKQYSI</sequence>
<reference evidence="3 4" key="1">
    <citation type="journal article" date="2019" name="Sci. Rep.">
        <title>Comparative genomics of chytrid fungi reveal insights into the obligate biotrophic and pathogenic lifestyle of Synchytrium endobioticum.</title>
        <authorList>
            <person name="van de Vossenberg B.T.L.H."/>
            <person name="Warris S."/>
            <person name="Nguyen H.D.T."/>
            <person name="van Gent-Pelzer M.P.E."/>
            <person name="Joly D.L."/>
            <person name="van de Geest H.C."/>
            <person name="Bonants P.J.M."/>
            <person name="Smith D.S."/>
            <person name="Levesque C.A."/>
            <person name="van der Lee T.A.J."/>
        </authorList>
    </citation>
    <scope>NUCLEOTIDE SEQUENCE [LARGE SCALE GENOMIC DNA]</scope>
    <source>
        <strain evidence="3 4">CBS 809.83</strain>
    </source>
</reference>
<evidence type="ECO:0000313" key="3">
    <source>
        <dbReference type="EMBL" id="TPX59732.1"/>
    </source>
</evidence>
<keyword evidence="1" id="KW-0732">Signal</keyword>
<dbReference type="InterPro" id="IPR051044">
    <property type="entry name" value="MAG_DAG_Lipase"/>
</dbReference>
<protein>
    <recommendedName>
        <fullName evidence="2">Serine aminopeptidase S33 domain-containing protein</fullName>
    </recommendedName>
</protein>
<evidence type="ECO:0000313" key="4">
    <source>
        <dbReference type="Proteomes" id="UP000318582"/>
    </source>
</evidence>
<evidence type="ECO:0000256" key="1">
    <source>
        <dbReference type="SAM" id="SignalP"/>
    </source>
</evidence>
<feature type="signal peptide" evidence="1">
    <location>
        <begin position="1"/>
        <end position="19"/>
    </location>
</feature>
<dbReference type="SUPFAM" id="SSF53474">
    <property type="entry name" value="alpha/beta-Hydrolases"/>
    <property type="match status" value="1"/>
</dbReference>
<feature type="domain" description="Serine aminopeptidase S33" evidence="2">
    <location>
        <begin position="77"/>
        <end position="349"/>
    </location>
</feature>
<dbReference type="Proteomes" id="UP000318582">
    <property type="component" value="Unassembled WGS sequence"/>
</dbReference>
<dbReference type="InterPro" id="IPR022742">
    <property type="entry name" value="Hydrolase_4"/>
</dbReference>
<name>A0A507E755_9FUNG</name>
<dbReference type="InterPro" id="IPR029058">
    <property type="entry name" value="AB_hydrolase_fold"/>
</dbReference>
<proteinExistence type="predicted"/>